<evidence type="ECO:0000256" key="3">
    <source>
        <dbReference type="ARBA" id="ARBA00022723"/>
    </source>
</evidence>
<dbReference type="InterPro" id="IPR001279">
    <property type="entry name" value="Metallo-B-lactamas"/>
</dbReference>
<evidence type="ECO:0000313" key="8">
    <source>
        <dbReference type="Proteomes" id="UP000182062"/>
    </source>
</evidence>
<dbReference type="SUPFAM" id="SSF56281">
    <property type="entry name" value="Metallo-hydrolase/oxidoreductase"/>
    <property type="match status" value="1"/>
</dbReference>
<evidence type="ECO:0000256" key="4">
    <source>
        <dbReference type="ARBA" id="ARBA00022801"/>
    </source>
</evidence>
<dbReference type="GO" id="GO:0016787">
    <property type="term" value="F:hydrolase activity"/>
    <property type="evidence" value="ECO:0007669"/>
    <property type="project" value="UniProtKB-KW"/>
</dbReference>
<evidence type="ECO:0000256" key="1">
    <source>
        <dbReference type="ARBA" id="ARBA00001947"/>
    </source>
</evidence>
<comment type="caution">
    <text evidence="7">The sequence shown here is derived from an EMBL/GenBank/DDBJ whole genome shotgun (WGS) entry which is preliminary data.</text>
</comment>
<evidence type="ECO:0000259" key="6">
    <source>
        <dbReference type="SMART" id="SM00849"/>
    </source>
</evidence>
<keyword evidence="4" id="KW-0378">Hydrolase</keyword>
<dbReference type="RefSeq" id="WP_071616851.1">
    <property type="nucleotide sequence ID" value="NZ_MINN01000022.1"/>
</dbReference>
<proteinExistence type="inferred from homology"/>
<dbReference type="AlphaFoldDB" id="A0A1J6X4T3"/>
<sequence length="256" mass="28901">MFDYNIFIQGFPGKSSTHGGLGWSTVTLLSHNDTHIIIDVGSFGVRPLILDKLKARGLSPSDISMVLLTHTHWDHCVNWTLFPNATIVVGQEDMKWALNEPPGGWHVPELYVKELHSSSQMRQVVHLEEIVPGITAHQTDGHSPGHLAYTVDNGDYDLIFSGDAAKNRAELLSRDADMTLNLSDSRESIDYLWRLWRKKENSVLIPGHDIPMKLVDGKTVYLHERKADLQYWFSDTLEKYTTIELADDAALAEQIK</sequence>
<dbReference type="SMART" id="SM00849">
    <property type="entry name" value="Lactamase_B"/>
    <property type="match status" value="1"/>
</dbReference>
<evidence type="ECO:0000256" key="5">
    <source>
        <dbReference type="ARBA" id="ARBA00022833"/>
    </source>
</evidence>
<gene>
    <name evidence="7" type="ORF">BHE18_14700</name>
</gene>
<comment type="cofactor">
    <cofactor evidence="1">
        <name>Zn(2+)</name>
        <dbReference type="ChEBI" id="CHEBI:29105"/>
    </cofactor>
</comment>
<keyword evidence="5" id="KW-0862">Zinc</keyword>
<feature type="domain" description="Metallo-beta-lactamase" evidence="6">
    <location>
        <begin position="23"/>
        <end position="208"/>
    </location>
</feature>
<dbReference type="PANTHER" id="PTHR42978:SF2">
    <property type="entry name" value="102 KBASES UNSTABLE REGION: FROM 1 TO 119443"/>
    <property type="match status" value="1"/>
</dbReference>
<evidence type="ECO:0000313" key="7">
    <source>
        <dbReference type="EMBL" id="OIU73129.1"/>
    </source>
</evidence>
<reference evidence="7 8" key="1">
    <citation type="submission" date="2016-09" db="EMBL/GenBank/DDBJ databases">
        <title>Bacillus aquimaris SAMM genome sequence reveals colonization and biosurfactant production capacities.</title>
        <authorList>
            <person name="Waghmode S.R."/>
            <person name="Suryavanshi M.V."/>
        </authorList>
    </citation>
    <scope>NUCLEOTIDE SEQUENCE [LARGE SCALE GENOMIC DNA]</scope>
    <source>
        <strain evidence="7 8">SAMM</strain>
    </source>
</reference>
<dbReference type="PANTHER" id="PTHR42978">
    <property type="entry name" value="QUORUM-QUENCHING LACTONASE YTNP-RELATED-RELATED"/>
    <property type="match status" value="1"/>
</dbReference>
<name>A0A1J6X4T3_9BACI</name>
<dbReference type="GO" id="GO:0046872">
    <property type="term" value="F:metal ion binding"/>
    <property type="evidence" value="ECO:0007669"/>
    <property type="project" value="UniProtKB-KW"/>
</dbReference>
<dbReference type="Gene3D" id="3.60.15.10">
    <property type="entry name" value="Ribonuclease Z/Hydroxyacylglutathione hydrolase-like"/>
    <property type="match status" value="1"/>
</dbReference>
<evidence type="ECO:0000256" key="2">
    <source>
        <dbReference type="ARBA" id="ARBA00007749"/>
    </source>
</evidence>
<dbReference type="InterPro" id="IPR051013">
    <property type="entry name" value="MBL_superfamily_lactonases"/>
</dbReference>
<protein>
    <recommendedName>
        <fullName evidence="6">Metallo-beta-lactamase domain-containing protein</fullName>
    </recommendedName>
</protein>
<keyword evidence="3" id="KW-0479">Metal-binding</keyword>
<dbReference type="Proteomes" id="UP000182062">
    <property type="component" value="Unassembled WGS sequence"/>
</dbReference>
<dbReference type="OrthoDB" id="333278at2"/>
<organism evidence="7 8">
    <name type="scientific">Rossellomorea aquimaris</name>
    <dbReference type="NCBI Taxonomy" id="189382"/>
    <lineage>
        <taxon>Bacteria</taxon>
        <taxon>Bacillati</taxon>
        <taxon>Bacillota</taxon>
        <taxon>Bacilli</taxon>
        <taxon>Bacillales</taxon>
        <taxon>Bacillaceae</taxon>
        <taxon>Rossellomorea</taxon>
    </lineage>
</organism>
<comment type="similarity">
    <text evidence="2">Belongs to the metallo-beta-lactamase superfamily.</text>
</comment>
<accession>A0A1J6X4T3</accession>
<dbReference type="EMBL" id="MINN01000022">
    <property type="protein sequence ID" value="OIU73129.1"/>
    <property type="molecule type" value="Genomic_DNA"/>
</dbReference>
<dbReference type="Pfam" id="PF00753">
    <property type="entry name" value="Lactamase_B"/>
    <property type="match status" value="1"/>
</dbReference>
<dbReference type="InterPro" id="IPR036866">
    <property type="entry name" value="RibonucZ/Hydroxyglut_hydro"/>
</dbReference>
<keyword evidence="8" id="KW-1185">Reference proteome</keyword>